<evidence type="ECO:0000256" key="3">
    <source>
        <dbReference type="ARBA" id="ARBA00022729"/>
    </source>
</evidence>
<evidence type="ECO:0000256" key="6">
    <source>
        <dbReference type="ARBA" id="ARBA00023295"/>
    </source>
</evidence>
<dbReference type="InterPro" id="IPR000322">
    <property type="entry name" value="Glyco_hydro_31_TIM"/>
</dbReference>
<comment type="similarity">
    <text evidence="2 7">Belongs to the glycosyl hydrolase 31 family.</text>
</comment>
<dbReference type="PANTHER" id="PTHR22762:SF54">
    <property type="entry name" value="BCDNA.GH04962"/>
    <property type="match status" value="1"/>
</dbReference>
<dbReference type="FunFam" id="3.20.20.80:FF:000046">
    <property type="entry name" value="Glucosidase alpha, neutral C"/>
    <property type="match status" value="1"/>
</dbReference>
<dbReference type="Pfam" id="PF21365">
    <property type="entry name" value="Glyco_hydro_31_3rd"/>
    <property type="match status" value="1"/>
</dbReference>
<comment type="caution">
    <text evidence="11">The sequence shown here is derived from an EMBL/GenBank/DDBJ whole genome shotgun (WGS) entry which is preliminary data.</text>
</comment>
<evidence type="ECO:0000256" key="7">
    <source>
        <dbReference type="RuleBase" id="RU361185"/>
    </source>
</evidence>
<sequence>MDVFLFPGPDAAEVYKQYAEIEELPPLPRDFAIGHHQCRWNYIDEADVLAVSDKMHEHEIPYDVIWLDIEHTDGKRYYTWDASKFPNPLAMQEKLGHDGHKLVTVVDPHIKRDTSYYVWDEANKQALFVKDKDGSSNFQGWCWPGDSSWVDCLNPDAVKWLGEQYHLDKYNGSSPNLFIWNDMNEPAIFNGPEITMNKDAKHHGGWEHRDVHNLYGMLYQKATAEGLRSRESPNKRPFVLSRSYFVGSHRYGAIWTGDNTASWEHLRASVPMILSNNVAGMHFVGADVGGFFGNPDPVLLTRWYQLGMWYPFFRAHAHIDTKRREPWMLGEPYLTYIRDAIRERYRLLPYWYTLFREASLTGMPLVRPMWMEFPKEKSLFGEDKAFMVGSALMVVPVTKSGEQQSVDIFLPQQEEWYDMRKGTAHHGPLVRSFSVGLADTLVFARGGSIIPTRERQRRSSALMKRDPFTLHVYVSRAGTAAGMLYVDDGETYDYEDGAFIERELAFANATLVSRPS</sequence>
<dbReference type="OrthoDB" id="5839090at2759"/>
<dbReference type="InterPro" id="IPR048395">
    <property type="entry name" value="Glyco_hydro_31_C"/>
</dbReference>
<keyword evidence="12" id="KW-1185">Reference proteome</keyword>
<comment type="pathway">
    <text evidence="1">Glycan metabolism.</text>
</comment>
<dbReference type="GO" id="GO:0006491">
    <property type="term" value="P:N-glycan processing"/>
    <property type="evidence" value="ECO:0007669"/>
    <property type="project" value="TreeGrafter"/>
</dbReference>
<dbReference type="GO" id="GO:0005975">
    <property type="term" value="P:carbohydrate metabolic process"/>
    <property type="evidence" value="ECO:0007669"/>
    <property type="project" value="InterPro"/>
</dbReference>
<evidence type="ECO:0000259" key="8">
    <source>
        <dbReference type="Pfam" id="PF01055"/>
    </source>
</evidence>
<dbReference type="SUPFAM" id="SSF51011">
    <property type="entry name" value="Glycosyl hydrolase domain"/>
    <property type="match status" value="1"/>
</dbReference>
<dbReference type="GO" id="GO:0090599">
    <property type="term" value="F:alpha-glucosidase activity"/>
    <property type="evidence" value="ECO:0007669"/>
    <property type="project" value="TreeGrafter"/>
</dbReference>
<evidence type="ECO:0000256" key="1">
    <source>
        <dbReference type="ARBA" id="ARBA00004881"/>
    </source>
</evidence>
<dbReference type="PANTHER" id="PTHR22762">
    <property type="entry name" value="ALPHA-GLUCOSIDASE"/>
    <property type="match status" value="1"/>
</dbReference>
<feature type="domain" description="Glycosyl hydrolase family 31 C-terminal" evidence="10">
    <location>
        <begin position="362"/>
        <end position="450"/>
    </location>
</feature>
<keyword evidence="4 7" id="KW-0378">Hydrolase</keyword>
<dbReference type="InterPro" id="IPR013780">
    <property type="entry name" value="Glyco_hydro_b"/>
</dbReference>
<dbReference type="Pfam" id="PF01055">
    <property type="entry name" value="Glyco_hydro_31_2nd"/>
    <property type="match status" value="1"/>
</dbReference>
<dbReference type="InterPro" id="IPR030458">
    <property type="entry name" value="Glyco_hydro_31_AS"/>
</dbReference>
<proteinExistence type="inferred from homology"/>
<accession>A0A9W8HPQ2</accession>
<evidence type="ECO:0000259" key="9">
    <source>
        <dbReference type="Pfam" id="PF17137"/>
    </source>
</evidence>
<dbReference type="Gene3D" id="3.20.20.80">
    <property type="entry name" value="Glycosidases"/>
    <property type="match status" value="1"/>
</dbReference>
<dbReference type="CDD" id="cd06603">
    <property type="entry name" value="GH31_GANC_GANAB_alpha"/>
    <property type="match status" value="1"/>
</dbReference>
<reference evidence="11" key="1">
    <citation type="submission" date="2022-07" db="EMBL/GenBank/DDBJ databases">
        <title>Phylogenomic reconstructions and comparative analyses of Kickxellomycotina fungi.</title>
        <authorList>
            <person name="Reynolds N.K."/>
            <person name="Stajich J.E."/>
            <person name="Barry K."/>
            <person name="Grigoriev I.V."/>
            <person name="Crous P."/>
            <person name="Smith M.E."/>
        </authorList>
    </citation>
    <scope>NUCLEOTIDE SEQUENCE</scope>
    <source>
        <strain evidence="11">NRRL 1565</strain>
    </source>
</reference>
<dbReference type="Pfam" id="PF17137">
    <property type="entry name" value="DUF5110"/>
    <property type="match status" value="1"/>
</dbReference>
<evidence type="ECO:0000256" key="4">
    <source>
        <dbReference type="ARBA" id="ARBA00022801"/>
    </source>
</evidence>
<dbReference type="InterPro" id="IPR033403">
    <property type="entry name" value="DUF5110"/>
</dbReference>
<evidence type="ECO:0000256" key="5">
    <source>
        <dbReference type="ARBA" id="ARBA00023180"/>
    </source>
</evidence>
<evidence type="ECO:0000313" key="12">
    <source>
        <dbReference type="Proteomes" id="UP001140094"/>
    </source>
</evidence>
<protein>
    <submittedName>
        <fullName evidence="11">Uncharacterized protein</fullName>
    </submittedName>
</protein>
<evidence type="ECO:0000256" key="2">
    <source>
        <dbReference type="ARBA" id="ARBA00007806"/>
    </source>
</evidence>
<keyword evidence="3" id="KW-0732">Signal</keyword>
<dbReference type="Proteomes" id="UP001140094">
    <property type="component" value="Unassembled WGS sequence"/>
</dbReference>
<evidence type="ECO:0000313" key="11">
    <source>
        <dbReference type="EMBL" id="KAJ2793687.1"/>
    </source>
</evidence>
<organism evidence="11 12">
    <name type="scientific">Coemansia guatemalensis</name>
    <dbReference type="NCBI Taxonomy" id="2761395"/>
    <lineage>
        <taxon>Eukaryota</taxon>
        <taxon>Fungi</taxon>
        <taxon>Fungi incertae sedis</taxon>
        <taxon>Zoopagomycota</taxon>
        <taxon>Kickxellomycotina</taxon>
        <taxon>Kickxellomycetes</taxon>
        <taxon>Kickxellales</taxon>
        <taxon>Kickxellaceae</taxon>
        <taxon>Coemansia</taxon>
    </lineage>
</organism>
<feature type="non-terminal residue" evidence="11">
    <location>
        <position position="516"/>
    </location>
</feature>
<keyword evidence="5" id="KW-0325">Glycoprotein</keyword>
<dbReference type="SUPFAM" id="SSF51445">
    <property type="entry name" value="(Trans)glycosidases"/>
    <property type="match status" value="1"/>
</dbReference>
<dbReference type="AlphaFoldDB" id="A0A9W8HPQ2"/>
<gene>
    <name evidence="11" type="ORF">H4R20_006469</name>
</gene>
<keyword evidence="6 7" id="KW-0326">Glycosidase</keyword>
<dbReference type="Gene3D" id="2.60.40.1180">
    <property type="entry name" value="Golgi alpha-mannosidase II"/>
    <property type="match status" value="2"/>
</dbReference>
<feature type="domain" description="Glycoside hydrolase family 31 TIM barrel" evidence="8">
    <location>
        <begin position="25"/>
        <end position="354"/>
    </location>
</feature>
<dbReference type="PROSITE" id="PS00129">
    <property type="entry name" value="GLYCOSYL_HYDROL_F31_1"/>
    <property type="match status" value="1"/>
</dbReference>
<dbReference type="InterPro" id="IPR017853">
    <property type="entry name" value="GH"/>
</dbReference>
<feature type="domain" description="DUF5110" evidence="9">
    <location>
        <begin position="468"/>
        <end position="507"/>
    </location>
</feature>
<evidence type="ECO:0000259" key="10">
    <source>
        <dbReference type="Pfam" id="PF21365"/>
    </source>
</evidence>
<name>A0A9W8HPQ2_9FUNG</name>
<dbReference type="EMBL" id="JANBUO010002807">
    <property type="protein sequence ID" value="KAJ2793687.1"/>
    <property type="molecule type" value="Genomic_DNA"/>
</dbReference>